<dbReference type="GO" id="GO:0035591">
    <property type="term" value="F:signaling adaptor activity"/>
    <property type="evidence" value="ECO:0007669"/>
    <property type="project" value="TreeGrafter"/>
</dbReference>
<sequence>MELGAALFLSNYTTPYLMKRTTILLLLLTALWQSLGAQVQVPKPSDADFATSNVLAVYDGGLRIATICREYIVDSNLKEGVVADVLYLANEDGSTNYAFGYDLKEATHYSWDLEQNSCDRLYVDMEYEGLFISQTLTVSYAKLANARTATLQPLLLTDQRGDETTSYGIVKIGAQLWMRENLATLRWRDGSKITTGLSKSQWWSTEEAAVCYYNNDLNLLASHGALYNFFAVIDSRGLAPEGWTVPSDDAWHSMIHYVDPKGFEPNPDLLDRESEHAGLLLKSTEGWRVPPVPDEGAVLKQGNNLTGFNARPMGSTSQSNYMDYSAEGYQAYFWTSSIYEKSALFRRFFWDEDIANRWFESKNYGYSVRCVQPATKVEIVPSAPQVITGVQLETNLDTKTPFMIRAVSKSGEIVVTDASGAKHTFTVDKRIDQLMGGVGTLVSLPASEHNDKLTISGDLIYLDLSGQEITSCRVGEANLLQALILNNNKLTQLTLPTLPDLRLLYVHSNRLKSVFLGAQPQLTELVLMTNLLSKVDLSQLPALKHLGVAMNQITELDLTHNVALQALDCQVNMLRELHIAHLTQLKELHCSKNKITTLPVADLTQLEKLYCADNKLKTLDISKLNNLTEINCSNNELSTLDLKGKKALTELYAFTNQFSQLDLSEAKALETISIGDNQLSQLALVDMGHLESLSAPFNTLSQLTLTDCPNLGAVSVFANRLASISLANCPKLTILEINNNRFTDPLPLVESLPTHPDLQDNAGYIVFLNSNEYGDFPEGNVKSDAFITAANKKGWVVLNGETPLTTHISEVTPAAMGQIISTDHEGCYEIVGANPALWQVYTAEGLLVATSRQAHADNVIDLTQQPHGVYLVRLIAHDGSQQSYRIVR</sequence>
<dbReference type="eggNOG" id="COG4886">
    <property type="taxonomic scope" value="Bacteria"/>
</dbReference>
<dbReference type="SUPFAM" id="SSF52058">
    <property type="entry name" value="L domain-like"/>
    <property type="match status" value="1"/>
</dbReference>
<evidence type="ECO:0000259" key="3">
    <source>
        <dbReference type="Pfam" id="PF09603"/>
    </source>
</evidence>
<dbReference type="Proteomes" id="UP000006545">
    <property type="component" value="Chromosome"/>
</dbReference>
<dbReference type="InterPro" id="IPR052574">
    <property type="entry name" value="CDIRP"/>
</dbReference>
<dbReference type="Gene3D" id="3.80.10.10">
    <property type="entry name" value="Ribonuclease Inhibitor"/>
    <property type="match status" value="2"/>
</dbReference>
<dbReference type="eggNOG" id="COG4704">
    <property type="taxonomic scope" value="Bacteria"/>
</dbReference>
<evidence type="ECO:0000313" key="4">
    <source>
        <dbReference type="EMBL" id="AEE12084.1"/>
    </source>
</evidence>
<dbReference type="EMBL" id="CP002689">
    <property type="protein sequence ID" value="AEE12084.1"/>
    <property type="molecule type" value="Genomic_DNA"/>
</dbReference>
<dbReference type="PANTHER" id="PTHR47566:SF1">
    <property type="entry name" value="PROTEIN NUD1"/>
    <property type="match status" value="1"/>
</dbReference>
<keyword evidence="2" id="KW-0677">Repeat</keyword>
<dbReference type="NCBIfam" id="TIGR02145">
    <property type="entry name" value="Fib_succ_major"/>
    <property type="match status" value="1"/>
</dbReference>
<name>F4KLH7_PORAD</name>
<evidence type="ECO:0000313" key="5">
    <source>
        <dbReference type="Proteomes" id="UP000006545"/>
    </source>
</evidence>
<feature type="domain" description="Fibrobacter succinogenes major paralogous" evidence="3">
    <location>
        <begin position="170"/>
        <end position="372"/>
    </location>
</feature>
<accession>F4KLH7</accession>
<dbReference type="InterPro" id="IPR032675">
    <property type="entry name" value="LRR_dom_sf"/>
</dbReference>
<evidence type="ECO:0000256" key="2">
    <source>
        <dbReference type="ARBA" id="ARBA00022737"/>
    </source>
</evidence>
<dbReference type="AlphaFoldDB" id="F4KLH7"/>
<organism evidence="4 5">
    <name type="scientific">Porphyromonas asaccharolytica (strain ATCC 25260 / DSM 20707 / BCRC 10618 / CCUG 7834 / JCM 6326 / LMG 13178 / VPI 4198 / B440)</name>
    <name type="common">Bacteroides asaccharolyticus</name>
    <dbReference type="NCBI Taxonomy" id="879243"/>
    <lineage>
        <taxon>Bacteria</taxon>
        <taxon>Pseudomonadati</taxon>
        <taxon>Bacteroidota</taxon>
        <taxon>Bacteroidia</taxon>
        <taxon>Bacteroidales</taxon>
        <taxon>Porphyromonadaceae</taxon>
        <taxon>Porphyromonas</taxon>
    </lineage>
</organism>
<reference evidence="5" key="1">
    <citation type="submission" date="2011-04" db="EMBL/GenBank/DDBJ databases">
        <title>The complete genome of Porphyromonas asaccharolytica DSM 20707.</title>
        <authorList>
            <person name="Lucas S."/>
            <person name="Han J."/>
            <person name="Lapidus A."/>
            <person name="Bruce D."/>
            <person name="Goodwin L."/>
            <person name="Pitluck S."/>
            <person name="Peters L."/>
            <person name="Kyrpides N."/>
            <person name="Mavromatis K."/>
            <person name="Ivanova N."/>
            <person name="Ovchinnikova G."/>
            <person name="Pagani I."/>
            <person name="Lu M."/>
            <person name="Detter J.C."/>
            <person name="Tapia R."/>
            <person name="Han C."/>
            <person name="Land M."/>
            <person name="Hauser L."/>
            <person name="Markowitz V."/>
            <person name="Cheng J.-F."/>
            <person name="Hugenholtz P."/>
            <person name="Woyke T."/>
            <person name="Wu D."/>
            <person name="Gronow S."/>
            <person name="Wellnitz S."/>
            <person name="Brambilla E."/>
            <person name="Klenk H.-P."/>
            <person name="Eisen J.A."/>
        </authorList>
    </citation>
    <scope>NUCLEOTIDE SEQUENCE [LARGE SCALE GENOMIC DNA]</scope>
    <source>
        <strain evidence="5">ATCC 25260 / DSM 20707 / VPI 4198</strain>
    </source>
</reference>
<dbReference type="Pfam" id="PF09603">
    <property type="entry name" value="Fib_succ_major"/>
    <property type="match status" value="1"/>
</dbReference>
<keyword evidence="1" id="KW-0433">Leucine-rich repeat</keyword>
<dbReference type="PANTHER" id="PTHR47566">
    <property type="match status" value="1"/>
</dbReference>
<protein>
    <recommendedName>
        <fullName evidence="3">Fibrobacter succinogenes major paralogous domain-containing protein</fullName>
    </recommendedName>
</protein>
<evidence type="ECO:0000256" key="1">
    <source>
        <dbReference type="ARBA" id="ARBA00022614"/>
    </source>
</evidence>
<dbReference type="HOGENOM" id="CLU_324877_0_0_10"/>
<dbReference type="InterPro" id="IPR011871">
    <property type="entry name" value="Fib_succ_major"/>
</dbReference>
<dbReference type="STRING" id="879243.Poras_0130"/>
<keyword evidence="5" id="KW-1185">Reference proteome</keyword>
<proteinExistence type="predicted"/>
<gene>
    <name evidence="4" type="ordered locus">Poras_0130</name>
</gene>
<dbReference type="KEGG" id="pah:Poras_0130"/>